<dbReference type="RefSeq" id="XP_024586619.1">
    <property type="nucleotide sequence ID" value="XM_024721529.1"/>
</dbReference>
<evidence type="ECO:0000313" key="2">
    <source>
        <dbReference type="Proteomes" id="UP000054928"/>
    </source>
</evidence>
<accession>A0A0P1B8I2</accession>
<dbReference type="GeneID" id="36403029"/>
<dbReference type="EMBL" id="CCYD01003101">
    <property type="protein sequence ID" value="CEG50250.1"/>
    <property type="molecule type" value="Genomic_DNA"/>
</dbReference>
<keyword evidence="2" id="KW-1185">Reference proteome</keyword>
<reference evidence="2" key="1">
    <citation type="submission" date="2014-09" db="EMBL/GenBank/DDBJ databases">
        <authorList>
            <person name="Sharma Rahul"/>
            <person name="Thines Marco"/>
        </authorList>
    </citation>
    <scope>NUCLEOTIDE SEQUENCE [LARGE SCALE GENOMIC DNA]</scope>
</reference>
<protein>
    <submittedName>
        <fullName evidence="1">Uncharacterized protein</fullName>
    </submittedName>
</protein>
<dbReference type="AlphaFoldDB" id="A0A0P1B8I2"/>
<proteinExistence type="predicted"/>
<organism evidence="1 2">
    <name type="scientific">Plasmopara halstedii</name>
    <name type="common">Downy mildew of sunflower</name>
    <dbReference type="NCBI Taxonomy" id="4781"/>
    <lineage>
        <taxon>Eukaryota</taxon>
        <taxon>Sar</taxon>
        <taxon>Stramenopiles</taxon>
        <taxon>Oomycota</taxon>
        <taxon>Peronosporomycetes</taxon>
        <taxon>Peronosporales</taxon>
        <taxon>Peronosporaceae</taxon>
        <taxon>Plasmopara</taxon>
    </lineage>
</organism>
<evidence type="ECO:0000313" key="1">
    <source>
        <dbReference type="EMBL" id="CEG50250.1"/>
    </source>
</evidence>
<name>A0A0P1B8I2_PLAHL</name>
<dbReference type="Proteomes" id="UP000054928">
    <property type="component" value="Unassembled WGS sequence"/>
</dbReference>
<sequence>MKPTSSNAKIENGISHVIDKPVGSQSLVVDKMLKVVWGKCSASSLASTCVCVARKCLIDNMLACLLLFDAIVYTRVIHASSRADITSLR</sequence>